<keyword evidence="5 6" id="KW-0472">Membrane</keyword>
<evidence type="ECO:0000313" key="8">
    <source>
        <dbReference type="Proteomes" id="UP000627446"/>
    </source>
</evidence>
<evidence type="ECO:0000256" key="2">
    <source>
        <dbReference type="ARBA" id="ARBA00009694"/>
    </source>
</evidence>
<dbReference type="GO" id="GO:0005886">
    <property type="term" value="C:plasma membrane"/>
    <property type="evidence" value="ECO:0007669"/>
    <property type="project" value="TreeGrafter"/>
</dbReference>
<evidence type="ECO:0000313" key="7">
    <source>
        <dbReference type="EMBL" id="MBC3881844.1"/>
    </source>
</evidence>
<sequence>MQERHILASAAVSMFIAIALGAFGAHGLKQILSVEMLAIWQTAVQYQLVHGLALFALAIVYPRFAQVGANSFKFIAPCFIVGTVLFSGSLYALALSGIKVLGAITPLGGIAFLAGWLLLAKNAFSLTSE</sequence>
<reference evidence="7" key="1">
    <citation type="submission" date="2020-08" db="EMBL/GenBank/DDBJ databases">
        <title>Novel species isolated from subtropical streams in China.</title>
        <authorList>
            <person name="Lu H."/>
        </authorList>
    </citation>
    <scope>NUCLEOTIDE SEQUENCE</scope>
    <source>
        <strain evidence="7">LX22W</strain>
    </source>
</reference>
<dbReference type="PANTHER" id="PTHR43461">
    <property type="entry name" value="TRANSMEMBRANE PROTEIN 256"/>
    <property type="match status" value="1"/>
</dbReference>
<evidence type="ECO:0000256" key="1">
    <source>
        <dbReference type="ARBA" id="ARBA00004141"/>
    </source>
</evidence>
<accession>A0A923HV29</accession>
<keyword evidence="3 6" id="KW-0812">Transmembrane</keyword>
<dbReference type="RefSeq" id="WP_186916493.1">
    <property type="nucleotide sequence ID" value="NZ_JACOFZ010000003.1"/>
</dbReference>
<keyword evidence="4 6" id="KW-1133">Transmembrane helix</keyword>
<protein>
    <submittedName>
        <fullName evidence="7">DUF423 domain-containing protein</fullName>
    </submittedName>
</protein>
<evidence type="ECO:0000256" key="4">
    <source>
        <dbReference type="ARBA" id="ARBA00022989"/>
    </source>
</evidence>
<comment type="caution">
    <text evidence="7">The sequence shown here is derived from an EMBL/GenBank/DDBJ whole genome shotgun (WGS) entry which is preliminary data.</text>
</comment>
<feature type="transmembrane region" description="Helical" evidence="6">
    <location>
        <begin position="43"/>
        <end position="62"/>
    </location>
</feature>
<dbReference type="Proteomes" id="UP000627446">
    <property type="component" value="Unassembled WGS sequence"/>
</dbReference>
<dbReference type="EMBL" id="JACOFZ010000003">
    <property type="protein sequence ID" value="MBC3881844.1"/>
    <property type="molecule type" value="Genomic_DNA"/>
</dbReference>
<dbReference type="PANTHER" id="PTHR43461:SF1">
    <property type="entry name" value="TRANSMEMBRANE PROTEIN 256"/>
    <property type="match status" value="1"/>
</dbReference>
<dbReference type="AlphaFoldDB" id="A0A923HV29"/>
<evidence type="ECO:0000256" key="5">
    <source>
        <dbReference type="ARBA" id="ARBA00023136"/>
    </source>
</evidence>
<dbReference type="Pfam" id="PF04241">
    <property type="entry name" value="DUF423"/>
    <property type="match status" value="1"/>
</dbReference>
<name>A0A923HV29_9BURK</name>
<proteinExistence type="inferred from homology"/>
<gene>
    <name evidence="7" type="ORF">H8K36_10695</name>
</gene>
<evidence type="ECO:0000256" key="6">
    <source>
        <dbReference type="SAM" id="Phobius"/>
    </source>
</evidence>
<dbReference type="InterPro" id="IPR006696">
    <property type="entry name" value="DUF423"/>
</dbReference>
<keyword evidence="8" id="KW-1185">Reference proteome</keyword>
<evidence type="ECO:0000256" key="3">
    <source>
        <dbReference type="ARBA" id="ARBA00022692"/>
    </source>
</evidence>
<organism evidence="7 8">
    <name type="scientific">Undibacterium nitidum</name>
    <dbReference type="NCBI Taxonomy" id="2762298"/>
    <lineage>
        <taxon>Bacteria</taxon>
        <taxon>Pseudomonadati</taxon>
        <taxon>Pseudomonadota</taxon>
        <taxon>Betaproteobacteria</taxon>
        <taxon>Burkholderiales</taxon>
        <taxon>Oxalobacteraceae</taxon>
        <taxon>Undibacterium</taxon>
    </lineage>
</organism>
<comment type="similarity">
    <text evidence="2">Belongs to the UPF0382 family.</text>
</comment>
<comment type="subcellular location">
    <subcellularLocation>
        <location evidence="1">Membrane</location>
        <topology evidence="1">Multi-pass membrane protein</topology>
    </subcellularLocation>
</comment>
<feature type="transmembrane region" description="Helical" evidence="6">
    <location>
        <begin position="100"/>
        <end position="119"/>
    </location>
</feature>
<feature type="transmembrane region" description="Helical" evidence="6">
    <location>
        <begin position="74"/>
        <end position="94"/>
    </location>
</feature>